<dbReference type="Proteomes" id="UP001164539">
    <property type="component" value="Chromosome 5"/>
</dbReference>
<gene>
    <name evidence="1" type="ORF">OWV82_010234</name>
</gene>
<protein>
    <submittedName>
        <fullName evidence="1">Major facilitator superfamily domain-containing protein</fullName>
    </submittedName>
</protein>
<dbReference type="EMBL" id="CM051398">
    <property type="protein sequence ID" value="KAJ4718571.1"/>
    <property type="molecule type" value="Genomic_DNA"/>
</dbReference>
<keyword evidence="2" id="KW-1185">Reference proteome</keyword>
<name>A0ACC1Y4D6_MELAZ</name>
<comment type="caution">
    <text evidence="1">The sequence shown here is derived from an EMBL/GenBank/DDBJ whole genome shotgun (WGS) entry which is preliminary data.</text>
</comment>
<evidence type="ECO:0000313" key="2">
    <source>
        <dbReference type="Proteomes" id="UP001164539"/>
    </source>
</evidence>
<sequence>MSEEEEWVRTAMSDDSMVVEMLLRLHKAEPPPAPTSKKGAPVLQLEWSVRQRRSKQVPRKKGDATRASPTTPLSWSGATSVSGGGADGFEESSKLLKPIDNPRSKVVATGETTTPKRSRKKKTLAELKEEENLQLKERRNLKNKLANLHITFEKQRAENESLKRMKLDVLSRQTLETVRASASQEAILNQPHQMKAVCNPSGTILPSNGACNEVKPSPSNVSSEVQGDGSKGSSFLLPDLNLPFDDNSGSGNLYGVS</sequence>
<accession>A0ACC1Y4D6</accession>
<evidence type="ECO:0000313" key="1">
    <source>
        <dbReference type="EMBL" id="KAJ4718571.1"/>
    </source>
</evidence>
<proteinExistence type="predicted"/>
<reference evidence="1 2" key="1">
    <citation type="journal article" date="2023" name="Science">
        <title>Complex scaffold remodeling in plant triterpene biosynthesis.</title>
        <authorList>
            <person name="De La Pena R."/>
            <person name="Hodgson H."/>
            <person name="Liu J.C."/>
            <person name="Stephenson M.J."/>
            <person name="Martin A.C."/>
            <person name="Owen C."/>
            <person name="Harkess A."/>
            <person name="Leebens-Mack J."/>
            <person name="Jimenez L.E."/>
            <person name="Osbourn A."/>
            <person name="Sattely E.S."/>
        </authorList>
    </citation>
    <scope>NUCLEOTIDE SEQUENCE [LARGE SCALE GENOMIC DNA]</scope>
    <source>
        <strain evidence="2">cv. JPN11</strain>
        <tissue evidence="1">Leaf</tissue>
    </source>
</reference>
<organism evidence="1 2">
    <name type="scientific">Melia azedarach</name>
    <name type="common">Chinaberry tree</name>
    <dbReference type="NCBI Taxonomy" id="155640"/>
    <lineage>
        <taxon>Eukaryota</taxon>
        <taxon>Viridiplantae</taxon>
        <taxon>Streptophyta</taxon>
        <taxon>Embryophyta</taxon>
        <taxon>Tracheophyta</taxon>
        <taxon>Spermatophyta</taxon>
        <taxon>Magnoliopsida</taxon>
        <taxon>eudicotyledons</taxon>
        <taxon>Gunneridae</taxon>
        <taxon>Pentapetalae</taxon>
        <taxon>rosids</taxon>
        <taxon>malvids</taxon>
        <taxon>Sapindales</taxon>
        <taxon>Meliaceae</taxon>
        <taxon>Melia</taxon>
    </lineage>
</organism>